<dbReference type="Pfam" id="PF00358">
    <property type="entry name" value="PTS_EIIA_1"/>
    <property type="match status" value="1"/>
</dbReference>
<sequence>MNFFKKKRVLKAVTSGQLISLADVNDAVFSANMMGEGYAIADHSGQIFSPVTGQVVSIFPTLHAITLKSKTGDTVLIHMGLDTVELKGTPFSIHVTEGQHVTTHTLLAQMNLPLLAEEGKDEIVIVVLPEVAEGQLLKGNSQVVLEEDVFQF</sequence>
<dbReference type="AlphaFoldDB" id="A0A242CCD8"/>
<dbReference type="InterPro" id="IPR050890">
    <property type="entry name" value="PTS_EIIA_component"/>
</dbReference>
<keyword evidence="5" id="KW-0598">Phosphotransferase system</keyword>
<keyword evidence="10" id="KW-1185">Reference proteome</keyword>
<reference evidence="9" key="1">
    <citation type="submission" date="2017-05" db="EMBL/GenBank/DDBJ databases">
        <title>The Genome Sequence of Enterococcus sp. 4G2_DIV0659.</title>
        <authorList>
            <consortium name="The Broad Institute Genomics Platform"/>
            <consortium name="The Broad Institute Genomic Center for Infectious Diseases"/>
            <person name="Earl A."/>
            <person name="Manson A."/>
            <person name="Schwartman J."/>
            <person name="Gilmore M."/>
            <person name="Abouelleil A."/>
            <person name="Cao P."/>
            <person name="Chapman S."/>
            <person name="Cusick C."/>
            <person name="Shea T."/>
            <person name="Young S."/>
            <person name="Neafsey D."/>
            <person name="Nusbaum C."/>
            <person name="Birren B."/>
        </authorList>
    </citation>
    <scope>NUCLEOTIDE SEQUENCE [LARGE SCALE GENOMIC DNA]</scope>
    <source>
        <strain evidence="9">4G2_DIV0659</strain>
    </source>
</reference>
<evidence type="ECO:0000313" key="8">
    <source>
        <dbReference type="EMBL" id="MEI5993696.1"/>
    </source>
</evidence>
<dbReference type="RefSeq" id="WP_086331073.1">
    <property type="nucleotide sequence ID" value="NZ_NGLE02000001.1"/>
</dbReference>
<evidence type="ECO:0000256" key="2">
    <source>
        <dbReference type="ARBA" id="ARBA00022448"/>
    </source>
</evidence>
<evidence type="ECO:0000313" key="9">
    <source>
        <dbReference type="EMBL" id="OTO07924.1"/>
    </source>
</evidence>
<keyword evidence="2" id="KW-0813">Transport</keyword>
<dbReference type="Proteomes" id="UP000195139">
    <property type="component" value="Unassembled WGS sequence"/>
</dbReference>
<dbReference type="EMBL" id="NGLE02000001">
    <property type="protein sequence ID" value="MEI5993696.1"/>
    <property type="molecule type" value="Genomic_DNA"/>
</dbReference>
<keyword evidence="6" id="KW-0418">Kinase</keyword>
<dbReference type="InterPro" id="IPR011055">
    <property type="entry name" value="Dup_hybrid_motif"/>
</dbReference>
<keyword evidence="4" id="KW-0808">Transferase</keyword>
<feature type="domain" description="PTS EIIA type-1" evidence="7">
    <location>
        <begin position="26"/>
        <end position="130"/>
    </location>
</feature>
<dbReference type="Gene3D" id="2.70.70.10">
    <property type="entry name" value="Glucose Permease (Domain IIA)"/>
    <property type="match status" value="1"/>
</dbReference>
<name>A0A242CCD8_9ENTE</name>
<dbReference type="PANTHER" id="PTHR45008">
    <property type="entry name" value="PTS SYSTEM GLUCOSE-SPECIFIC EIIA COMPONENT"/>
    <property type="match status" value="1"/>
</dbReference>
<accession>A0A242CCD8</accession>
<dbReference type="PROSITE" id="PS51093">
    <property type="entry name" value="PTS_EIIA_TYPE_1"/>
    <property type="match status" value="1"/>
</dbReference>
<reference evidence="8 10" key="2">
    <citation type="submission" date="2018-07" db="EMBL/GenBank/DDBJ databases">
        <title>The Genome Sequence of Enterococcus sp. DIV0659b.</title>
        <authorList>
            <consortium name="The Broad Institute Genomics Platform"/>
            <consortium name="The Broad Institute Genomic Center for Infectious Diseases"/>
            <person name="Earl A."/>
            <person name="Manson A."/>
            <person name="Schwartman J."/>
            <person name="Gilmore M."/>
            <person name="Abouelleil A."/>
            <person name="Cao P."/>
            <person name="Chapman S."/>
            <person name="Cusick C."/>
            <person name="Shea T."/>
            <person name="Young S."/>
            <person name="Neafsey D."/>
            <person name="Nusbaum C."/>
            <person name="Birren B."/>
        </authorList>
    </citation>
    <scope>NUCLEOTIDE SEQUENCE [LARGE SCALE GENOMIC DNA]</scope>
    <source>
        <strain evidence="8 10">4G2_DIV0659</strain>
    </source>
</reference>
<dbReference type="STRING" id="1834181.A5880_002194"/>
<gene>
    <name evidence="8" type="ORF">A5880_001243</name>
    <name evidence="9" type="ORF">A5880_002194</name>
</gene>
<evidence type="ECO:0000256" key="4">
    <source>
        <dbReference type="ARBA" id="ARBA00022679"/>
    </source>
</evidence>
<dbReference type="SUPFAM" id="SSF51261">
    <property type="entry name" value="Duplicated hybrid motif"/>
    <property type="match status" value="1"/>
</dbReference>
<evidence type="ECO:0000256" key="3">
    <source>
        <dbReference type="ARBA" id="ARBA00022597"/>
    </source>
</evidence>
<evidence type="ECO:0000259" key="7">
    <source>
        <dbReference type="PROSITE" id="PS51093"/>
    </source>
</evidence>
<keyword evidence="3" id="KW-0762">Sugar transport</keyword>
<dbReference type="InterPro" id="IPR001127">
    <property type="entry name" value="PTS_EIIA_1_perm"/>
</dbReference>
<comment type="subcellular location">
    <subcellularLocation>
        <location evidence="1">Cytoplasm</location>
    </subcellularLocation>
</comment>
<evidence type="ECO:0000256" key="1">
    <source>
        <dbReference type="ARBA" id="ARBA00004496"/>
    </source>
</evidence>
<protein>
    <recommendedName>
        <fullName evidence="7">PTS EIIA type-1 domain-containing protein</fullName>
    </recommendedName>
</protein>
<dbReference type="EMBL" id="NGLE01000003">
    <property type="protein sequence ID" value="OTO07924.1"/>
    <property type="molecule type" value="Genomic_DNA"/>
</dbReference>
<dbReference type="GO" id="GO:0016301">
    <property type="term" value="F:kinase activity"/>
    <property type="evidence" value="ECO:0007669"/>
    <property type="project" value="UniProtKB-KW"/>
</dbReference>
<dbReference type="PROSITE" id="PS00371">
    <property type="entry name" value="PTS_EIIA_TYPE_1_HIS"/>
    <property type="match status" value="1"/>
</dbReference>
<evidence type="ECO:0000256" key="6">
    <source>
        <dbReference type="ARBA" id="ARBA00022777"/>
    </source>
</evidence>
<proteinExistence type="predicted"/>
<evidence type="ECO:0000256" key="5">
    <source>
        <dbReference type="ARBA" id="ARBA00022683"/>
    </source>
</evidence>
<dbReference type="GO" id="GO:0005737">
    <property type="term" value="C:cytoplasm"/>
    <property type="evidence" value="ECO:0007669"/>
    <property type="project" value="UniProtKB-SubCell"/>
</dbReference>
<dbReference type="PANTHER" id="PTHR45008:SF1">
    <property type="entry name" value="PTS SYSTEM GLUCOSE-SPECIFIC EIIA COMPONENT"/>
    <property type="match status" value="1"/>
</dbReference>
<evidence type="ECO:0000313" key="10">
    <source>
        <dbReference type="Proteomes" id="UP000195139"/>
    </source>
</evidence>
<organism evidence="9">
    <name type="scientific">Candidatus Enterococcus mansonii</name>
    <dbReference type="NCBI Taxonomy" id="1834181"/>
    <lineage>
        <taxon>Bacteria</taxon>
        <taxon>Bacillati</taxon>
        <taxon>Bacillota</taxon>
        <taxon>Bacilli</taxon>
        <taxon>Lactobacillales</taxon>
        <taxon>Enterococcaceae</taxon>
        <taxon>Enterococcus</taxon>
    </lineage>
</organism>
<dbReference type="OrthoDB" id="9769191at2"/>
<dbReference type="GO" id="GO:0009401">
    <property type="term" value="P:phosphoenolpyruvate-dependent sugar phosphotransferase system"/>
    <property type="evidence" value="ECO:0007669"/>
    <property type="project" value="UniProtKB-KW"/>
</dbReference>
<dbReference type="NCBIfam" id="TIGR00830">
    <property type="entry name" value="PTBA"/>
    <property type="match status" value="1"/>
</dbReference>
<comment type="caution">
    <text evidence="9">The sequence shown here is derived from an EMBL/GenBank/DDBJ whole genome shotgun (WGS) entry which is preliminary data.</text>
</comment>